<dbReference type="EMBL" id="FPKR01000006">
    <property type="protein sequence ID" value="SFZ76003.1"/>
    <property type="molecule type" value="Genomic_DNA"/>
</dbReference>
<evidence type="ECO:0000256" key="1">
    <source>
        <dbReference type="SAM" id="MobiDB-lite"/>
    </source>
</evidence>
<accession>A0A1K2HGZ5</accession>
<name>A0A1K2HGZ5_9NEIS</name>
<sequence>MLSPSARFVTGKPLAYARGFSLVELAMVLMLVGLLLGATLSVLPAQLANQHHRDTTAKLEEARQALLGFAATNARMPCPATETSQGYESFCSNASGPCGTELFGPGSTAPSHGRCSVFASANASTGLLPSLSLGLSGSLVGGVNTDSWGGSSAHRLRYALSNRQLSAASSGWLPIPPRSQSSFYPFSAPRDANTGRSGLQDIAFNAGLNSLDAINGSFGPQLVVCNSSSGASSSGCASHASTLAIAAVAVLYSVGPNAPTGGSGADEAQNPNPKGGSNDRVFVWHPPYEANGSGGGFDDQLIWLSGPELYSRLISVGQLP</sequence>
<dbReference type="Proteomes" id="UP000186513">
    <property type="component" value="Unassembled WGS sequence"/>
</dbReference>
<dbReference type="SUPFAM" id="SSF54523">
    <property type="entry name" value="Pili subunits"/>
    <property type="match status" value="1"/>
</dbReference>
<dbReference type="OrthoDB" id="6038212at2"/>
<dbReference type="PROSITE" id="PS00409">
    <property type="entry name" value="PROKAR_NTER_METHYL"/>
    <property type="match status" value="1"/>
</dbReference>
<feature type="transmembrane region" description="Helical" evidence="2">
    <location>
        <begin position="20"/>
        <end position="43"/>
    </location>
</feature>
<evidence type="ECO:0000256" key="2">
    <source>
        <dbReference type="SAM" id="Phobius"/>
    </source>
</evidence>
<dbReference type="NCBIfam" id="TIGR02532">
    <property type="entry name" value="IV_pilin_GFxxxE"/>
    <property type="match status" value="1"/>
</dbReference>
<dbReference type="STRING" id="1121279.SAMN02745887_01837"/>
<keyword evidence="2" id="KW-1133">Transmembrane helix</keyword>
<organism evidence="3 4">
    <name type="scientific">Chitinimonas taiwanensis DSM 18899</name>
    <dbReference type="NCBI Taxonomy" id="1121279"/>
    <lineage>
        <taxon>Bacteria</taxon>
        <taxon>Pseudomonadati</taxon>
        <taxon>Pseudomonadota</taxon>
        <taxon>Betaproteobacteria</taxon>
        <taxon>Neisseriales</taxon>
        <taxon>Chitinibacteraceae</taxon>
        <taxon>Chitinimonas</taxon>
    </lineage>
</organism>
<keyword evidence="2" id="KW-0472">Membrane</keyword>
<keyword evidence="4" id="KW-1185">Reference proteome</keyword>
<protein>
    <submittedName>
        <fullName evidence="3">Prepilin-type N-terminal cleavage/methylation domain-containing protein</fullName>
    </submittedName>
</protein>
<dbReference type="AlphaFoldDB" id="A0A1K2HGZ5"/>
<dbReference type="RefSeq" id="WP_072428346.1">
    <property type="nucleotide sequence ID" value="NZ_FPKR01000006.1"/>
</dbReference>
<evidence type="ECO:0000313" key="4">
    <source>
        <dbReference type="Proteomes" id="UP000186513"/>
    </source>
</evidence>
<evidence type="ECO:0000313" key="3">
    <source>
        <dbReference type="EMBL" id="SFZ76003.1"/>
    </source>
</evidence>
<proteinExistence type="predicted"/>
<reference evidence="3 4" key="1">
    <citation type="submission" date="2016-11" db="EMBL/GenBank/DDBJ databases">
        <authorList>
            <person name="Jaros S."/>
            <person name="Januszkiewicz K."/>
            <person name="Wedrychowicz H."/>
        </authorList>
    </citation>
    <scope>NUCLEOTIDE SEQUENCE [LARGE SCALE GENOMIC DNA]</scope>
    <source>
        <strain evidence="3 4">DSM 18899</strain>
    </source>
</reference>
<gene>
    <name evidence="3" type="ORF">SAMN02745887_01837</name>
</gene>
<dbReference type="InterPro" id="IPR012902">
    <property type="entry name" value="N_methyl_site"/>
</dbReference>
<dbReference type="InterPro" id="IPR045584">
    <property type="entry name" value="Pilin-like"/>
</dbReference>
<feature type="region of interest" description="Disordered" evidence="1">
    <location>
        <begin position="260"/>
        <end position="281"/>
    </location>
</feature>
<keyword evidence="2" id="KW-0812">Transmembrane</keyword>